<dbReference type="GO" id="GO:0051301">
    <property type="term" value="P:cell division"/>
    <property type="evidence" value="ECO:0007669"/>
    <property type="project" value="UniProtKB-KW"/>
</dbReference>
<dbReference type="InterPro" id="IPR044068">
    <property type="entry name" value="CB"/>
</dbReference>
<dbReference type="PROSITE" id="PS51898">
    <property type="entry name" value="TYR_RECOMBINASE"/>
    <property type="match status" value="1"/>
</dbReference>
<dbReference type="InterPro" id="IPR004107">
    <property type="entry name" value="Integrase_SAM-like_N"/>
</dbReference>
<dbReference type="InterPro" id="IPR002104">
    <property type="entry name" value="Integrase_catalytic"/>
</dbReference>
<dbReference type="Gene3D" id="1.10.150.130">
    <property type="match status" value="1"/>
</dbReference>
<keyword evidence="3" id="KW-0132">Cell division</keyword>
<sequence>MTNEDFKILVKQKANGIFNNCDLSKFMKCVEESLMGLSVIKTEETTHNKENEFFIASFLSSKRVEGCSEKTISYYQGTINKTLDTIKRLVKDISTEDLRNYLSNYQEKNNSSKVTIDNIRRILSSFFSWLEDEDYIVKSPVRRIRKVKTAKLIKETFSDEQVELLRDCCENKRDLALVDFFASTGVRVGELVGLKKSDIDFHNRSCVVLGKGNAEREVYFDARAKIHLSEYLNQRVDENESLFVSLKYPHRSLGIGGVEDVLKRLGDKVKINKVHPHKFRRTLATMAIDKGMPIEQVQKLLGHVRIDTTMHYAMVSQSNVRMAHRKYIG</sequence>
<evidence type="ECO:0000256" key="3">
    <source>
        <dbReference type="ARBA" id="ARBA00022618"/>
    </source>
</evidence>
<keyword evidence="6 9" id="KW-0238">DNA-binding</keyword>
<feature type="domain" description="Tyr recombinase" evidence="10">
    <location>
        <begin position="152"/>
        <end position="325"/>
    </location>
</feature>
<dbReference type="GO" id="GO:0006310">
    <property type="term" value="P:DNA recombination"/>
    <property type="evidence" value="ECO:0007669"/>
    <property type="project" value="UniProtKB-KW"/>
</dbReference>
<dbReference type="GO" id="GO:0005737">
    <property type="term" value="C:cytoplasm"/>
    <property type="evidence" value="ECO:0007669"/>
    <property type="project" value="UniProtKB-SubCell"/>
</dbReference>
<dbReference type="PROSITE" id="PS51900">
    <property type="entry name" value="CB"/>
    <property type="match status" value="1"/>
</dbReference>
<keyword evidence="7" id="KW-0233">DNA recombination</keyword>
<evidence type="ECO:0000313" key="12">
    <source>
        <dbReference type="EMBL" id="SLM50552.1"/>
    </source>
</evidence>
<keyword evidence="13" id="KW-1185">Reference proteome</keyword>
<dbReference type="GO" id="GO:0007059">
    <property type="term" value="P:chromosome segregation"/>
    <property type="evidence" value="ECO:0007669"/>
    <property type="project" value="UniProtKB-KW"/>
</dbReference>
<evidence type="ECO:0000313" key="13">
    <source>
        <dbReference type="Proteomes" id="UP000195985"/>
    </source>
</evidence>
<comment type="subcellular location">
    <subcellularLocation>
        <location evidence="1">Cytoplasm</location>
    </subcellularLocation>
</comment>
<keyword evidence="5" id="KW-0229">DNA integration</keyword>
<evidence type="ECO:0000256" key="8">
    <source>
        <dbReference type="ARBA" id="ARBA00023306"/>
    </source>
</evidence>
<dbReference type="GO" id="GO:0015074">
    <property type="term" value="P:DNA integration"/>
    <property type="evidence" value="ECO:0007669"/>
    <property type="project" value="UniProtKB-KW"/>
</dbReference>
<proteinExistence type="predicted"/>
<dbReference type="InterPro" id="IPR013762">
    <property type="entry name" value="Integrase-like_cat_sf"/>
</dbReference>
<dbReference type="InterPro" id="IPR011010">
    <property type="entry name" value="DNA_brk_join_enz"/>
</dbReference>
<dbReference type="InterPro" id="IPR010998">
    <property type="entry name" value="Integrase_recombinase_N"/>
</dbReference>
<evidence type="ECO:0000259" key="10">
    <source>
        <dbReference type="PROSITE" id="PS51898"/>
    </source>
</evidence>
<evidence type="ECO:0000259" key="11">
    <source>
        <dbReference type="PROSITE" id="PS51900"/>
    </source>
</evidence>
<dbReference type="EMBL" id="FWEY01000001">
    <property type="protein sequence ID" value="SLM50552.1"/>
    <property type="molecule type" value="Genomic_DNA"/>
</dbReference>
<dbReference type="AlphaFoldDB" id="A0A1W1IC14"/>
<dbReference type="RefSeq" id="WP_425445334.1">
    <property type="nucleotide sequence ID" value="NZ_FWEY01000001.1"/>
</dbReference>
<dbReference type="Pfam" id="PF00589">
    <property type="entry name" value="Phage_integrase"/>
    <property type="match status" value="1"/>
</dbReference>
<accession>A0A1W1IC14</accession>
<keyword evidence="2" id="KW-0963">Cytoplasm</keyword>
<evidence type="ECO:0000256" key="6">
    <source>
        <dbReference type="ARBA" id="ARBA00023125"/>
    </source>
</evidence>
<protein>
    <submittedName>
        <fullName evidence="12">Integrase catalytic</fullName>
    </submittedName>
</protein>
<evidence type="ECO:0000256" key="9">
    <source>
        <dbReference type="PROSITE-ProRule" id="PRU01248"/>
    </source>
</evidence>
<dbReference type="Pfam" id="PF13495">
    <property type="entry name" value="Phage_int_SAM_4"/>
    <property type="match status" value="1"/>
</dbReference>
<evidence type="ECO:0000256" key="5">
    <source>
        <dbReference type="ARBA" id="ARBA00022908"/>
    </source>
</evidence>
<keyword evidence="4" id="KW-0159">Chromosome partition</keyword>
<evidence type="ECO:0000256" key="7">
    <source>
        <dbReference type="ARBA" id="ARBA00023172"/>
    </source>
</evidence>
<evidence type="ECO:0000256" key="1">
    <source>
        <dbReference type="ARBA" id="ARBA00004496"/>
    </source>
</evidence>
<dbReference type="NCBIfam" id="NF040815">
    <property type="entry name" value="recomb_XerA_Arch"/>
    <property type="match status" value="1"/>
</dbReference>
<evidence type="ECO:0000256" key="4">
    <source>
        <dbReference type="ARBA" id="ARBA00022829"/>
    </source>
</evidence>
<name>A0A1W1IC14_9LACT</name>
<dbReference type="STRING" id="43064.SAMN04488086_102232"/>
<dbReference type="SUPFAM" id="SSF56349">
    <property type="entry name" value="DNA breaking-rejoining enzymes"/>
    <property type="match status" value="1"/>
</dbReference>
<dbReference type="PANTHER" id="PTHR30349">
    <property type="entry name" value="PHAGE INTEGRASE-RELATED"/>
    <property type="match status" value="1"/>
</dbReference>
<feature type="domain" description="Core-binding (CB)" evidence="11">
    <location>
        <begin position="49"/>
        <end position="131"/>
    </location>
</feature>
<reference evidence="13" key="1">
    <citation type="submission" date="2016-04" db="EMBL/GenBank/DDBJ databases">
        <authorList>
            <person name="Strepis N."/>
        </authorList>
    </citation>
    <scope>NUCLEOTIDE SEQUENCE [LARGE SCALE GENOMIC DNA]</scope>
</reference>
<dbReference type="Gene3D" id="1.10.443.10">
    <property type="entry name" value="Intergrase catalytic core"/>
    <property type="match status" value="1"/>
</dbReference>
<keyword evidence="8" id="KW-0131">Cell cycle</keyword>
<dbReference type="Proteomes" id="UP000195985">
    <property type="component" value="Unassembled WGS sequence"/>
</dbReference>
<dbReference type="InterPro" id="IPR050090">
    <property type="entry name" value="Tyrosine_recombinase_XerCD"/>
</dbReference>
<evidence type="ECO:0000256" key="2">
    <source>
        <dbReference type="ARBA" id="ARBA00022490"/>
    </source>
</evidence>
<dbReference type="GO" id="GO:0003677">
    <property type="term" value="F:DNA binding"/>
    <property type="evidence" value="ECO:0007669"/>
    <property type="project" value="UniProtKB-UniRule"/>
</dbReference>
<dbReference type="PANTHER" id="PTHR30349:SF77">
    <property type="entry name" value="TYROSINE RECOMBINASE XERC"/>
    <property type="match status" value="1"/>
</dbReference>
<dbReference type="CDD" id="cd00397">
    <property type="entry name" value="DNA_BRE_C"/>
    <property type="match status" value="1"/>
</dbReference>
<organism evidence="12 13">
    <name type="scientific">Trichococcus pasteurii</name>
    <dbReference type="NCBI Taxonomy" id="43064"/>
    <lineage>
        <taxon>Bacteria</taxon>
        <taxon>Bacillati</taxon>
        <taxon>Bacillota</taxon>
        <taxon>Bacilli</taxon>
        <taxon>Lactobacillales</taxon>
        <taxon>Carnobacteriaceae</taxon>
        <taxon>Trichococcus</taxon>
    </lineage>
</organism>
<gene>
    <name evidence="12" type="ORF">TPAS_224</name>
</gene>